<sequence>MSTYNHEGDDPPHAQAQRSNNDNQALTRQNQDTRASYEHLHPSYNPSPYASLERTPTPVLNSSQSQMLQGQVFNPVQVQMMPPTEGNDSLSPGFGMMPQSQPGGFNSNTFGVPSNVDANNYLRTLHGPNTYQQTYENLAASKWVQQQERQRRVQALFEAQFKPSAVNFNPFQPRNPQVGGVSQSQSSSVVTSPSSGIPPKSTPGKLSPLLSERIKDNSRPSPGPAPHAAQHGYVYKSPYSNNIAMHSRAAFEGPGGALSRNVNASFDTSVVDLTRPDDSPTWKVMEDIKMINAARKREKEKHMLQDRNDEDDDDVDMAQATSDEDKPTPAQHRSNEDTSTTVPPFPISNIVTTLPGSQPVQATTNDAADPVPGHDATTEADSDTDTDIDDATTVRDPSPDLVIRRAGPPSPPGRYPLPTNREIRRASRYVLWTQRESAAMAHVMDWARVVFGGAPLDDARWELLSKRLATHYNILRPAAVIRERWEKFLREDYQHGVKFMPYPEFLRNLKRKWETMRQENEENEDQDISYNGIAATGDKRKRLDSLSTSFDDDDTDDDESSGPSTPSPFHVFPANPNAPAPSSPQTFPRPASKLRRVTLAEDLSSSFSAVTTKKVSQTKPKRKKAPSKHVVALARAQFSLPHAFSAARDAVAHLRTASAHSVRGSFDTSPGSTFTLGGGSYSSATGGDPKDVMRLRVVGQKVLDTFAAKTGGALPGNAKEILRKAVGEFAGVMGREREKSGDGGGADDGMSVEEMDVDAEDEADMGEMRVQWEALKERLQAQCVGVGVSFVWKEQEDYSDDEEEHGAVDDGEVGDKPGAEADGAAVEEAVGEAGGEPGEEGDGSSALV</sequence>
<evidence type="ECO:0000313" key="3">
    <source>
        <dbReference type="Proteomes" id="UP000325902"/>
    </source>
</evidence>
<feature type="region of interest" description="Disordered" evidence="1">
    <location>
        <begin position="795"/>
        <end position="848"/>
    </location>
</feature>
<feature type="region of interest" description="Disordered" evidence="1">
    <location>
        <begin position="608"/>
        <end position="628"/>
    </location>
</feature>
<feature type="compositionally biased region" description="Acidic residues" evidence="1">
    <location>
        <begin position="550"/>
        <end position="560"/>
    </location>
</feature>
<gene>
    <name evidence="2" type="ORF">DBV05_g8379</name>
</gene>
<evidence type="ECO:0008006" key="4">
    <source>
        <dbReference type="Google" id="ProtNLM"/>
    </source>
</evidence>
<evidence type="ECO:0000256" key="1">
    <source>
        <dbReference type="SAM" id="MobiDB-lite"/>
    </source>
</evidence>
<keyword evidence="3" id="KW-1185">Reference proteome</keyword>
<feature type="compositionally biased region" description="Polar residues" evidence="1">
    <location>
        <begin position="16"/>
        <end position="34"/>
    </location>
</feature>
<name>A0A5N5D6J8_9PEZI</name>
<comment type="caution">
    <text evidence="2">The sequence shown here is derived from an EMBL/GenBank/DDBJ whole genome shotgun (WGS) entry which is preliminary data.</text>
</comment>
<feature type="compositionally biased region" description="Acidic residues" evidence="1">
    <location>
        <begin position="378"/>
        <end position="390"/>
    </location>
</feature>
<feature type="region of interest" description="Disordered" evidence="1">
    <location>
        <begin position="1"/>
        <end position="66"/>
    </location>
</feature>
<feature type="region of interest" description="Disordered" evidence="1">
    <location>
        <begin position="167"/>
        <end position="208"/>
    </location>
</feature>
<feature type="region of interest" description="Disordered" evidence="1">
    <location>
        <begin position="733"/>
        <end position="752"/>
    </location>
</feature>
<protein>
    <recommendedName>
        <fullName evidence="4">Myb-like domain-containing protein</fullName>
    </recommendedName>
</protein>
<feature type="compositionally biased region" description="Polar residues" evidence="1">
    <location>
        <begin position="349"/>
        <end position="366"/>
    </location>
</feature>
<reference evidence="2 3" key="1">
    <citation type="journal article" date="2019" name="Sci. Rep.">
        <title>A multi-omics analysis of the grapevine pathogen Lasiodiplodia theobromae reveals that temperature affects the expression of virulence- and pathogenicity-related genes.</title>
        <authorList>
            <person name="Felix C."/>
            <person name="Meneses R."/>
            <person name="Goncalves M.F.M."/>
            <person name="Tilleman L."/>
            <person name="Duarte A.S."/>
            <person name="Jorrin-Novo J.V."/>
            <person name="Van de Peer Y."/>
            <person name="Deforce D."/>
            <person name="Van Nieuwerburgh F."/>
            <person name="Esteves A.C."/>
            <person name="Alves A."/>
        </authorList>
    </citation>
    <scope>NUCLEOTIDE SEQUENCE [LARGE SCALE GENOMIC DNA]</scope>
    <source>
        <strain evidence="2 3">LA-SOL3</strain>
    </source>
</reference>
<dbReference type="AlphaFoldDB" id="A0A5N5D6J8"/>
<feature type="compositionally biased region" description="Basic and acidic residues" evidence="1">
    <location>
        <begin position="1"/>
        <end position="12"/>
    </location>
</feature>
<feature type="compositionally biased region" description="Low complexity" evidence="1">
    <location>
        <begin position="176"/>
        <end position="199"/>
    </location>
</feature>
<feature type="compositionally biased region" description="Low complexity" evidence="1">
    <location>
        <begin position="561"/>
        <end position="575"/>
    </location>
</feature>
<proteinExistence type="predicted"/>
<evidence type="ECO:0000313" key="2">
    <source>
        <dbReference type="EMBL" id="KAB2572960.1"/>
    </source>
</evidence>
<feature type="compositionally biased region" description="Basic and acidic residues" evidence="1">
    <location>
        <begin position="805"/>
        <end position="819"/>
    </location>
</feature>
<feature type="compositionally biased region" description="Basic and acidic residues" evidence="1">
    <location>
        <begin position="296"/>
        <end position="307"/>
    </location>
</feature>
<dbReference type="EMBL" id="VCHE01000068">
    <property type="protein sequence ID" value="KAB2572960.1"/>
    <property type="molecule type" value="Genomic_DNA"/>
</dbReference>
<organism evidence="2 3">
    <name type="scientific">Lasiodiplodia theobromae</name>
    <dbReference type="NCBI Taxonomy" id="45133"/>
    <lineage>
        <taxon>Eukaryota</taxon>
        <taxon>Fungi</taxon>
        <taxon>Dikarya</taxon>
        <taxon>Ascomycota</taxon>
        <taxon>Pezizomycotina</taxon>
        <taxon>Dothideomycetes</taxon>
        <taxon>Dothideomycetes incertae sedis</taxon>
        <taxon>Botryosphaeriales</taxon>
        <taxon>Botryosphaeriaceae</taxon>
        <taxon>Lasiodiplodia</taxon>
    </lineage>
</organism>
<dbReference type="Proteomes" id="UP000325902">
    <property type="component" value="Unassembled WGS sequence"/>
</dbReference>
<feature type="compositionally biased region" description="Polar residues" evidence="1">
    <location>
        <begin position="608"/>
        <end position="618"/>
    </location>
</feature>
<accession>A0A5N5D6J8</accession>
<feature type="region of interest" description="Disordered" evidence="1">
    <location>
        <begin position="544"/>
        <end position="589"/>
    </location>
</feature>
<dbReference type="OrthoDB" id="10687314at2759"/>
<feature type="region of interest" description="Disordered" evidence="1">
    <location>
        <begin position="296"/>
        <end position="419"/>
    </location>
</feature>